<comment type="caution">
    <text evidence="2">The sequence shown here is derived from an EMBL/GenBank/DDBJ whole genome shotgun (WGS) entry which is preliminary data.</text>
</comment>
<evidence type="ECO:0000313" key="3">
    <source>
        <dbReference type="Proteomes" id="UP000274762"/>
    </source>
</evidence>
<dbReference type="Proteomes" id="UP000274762">
    <property type="component" value="Unassembled WGS sequence"/>
</dbReference>
<feature type="repeat" description="ANK" evidence="1">
    <location>
        <begin position="75"/>
        <end position="107"/>
    </location>
</feature>
<dbReference type="PROSITE" id="PS50297">
    <property type="entry name" value="ANK_REP_REGION"/>
    <property type="match status" value="1"/>
</dbReference>
<protein>
    <submittedName>
        <fullName evidence="2">Ankyrin repeat protein</fullName>
    </submittedName>
</protein>
<keyword evidence="1" id="KW-0040">ANK repeat</keyword>
<dbReference type="SUPFAM" id="SSF48403">
    <property type="entry name" value="Ankyrin repeat"/>
    <property type="match status" value="1"/>
</dbReference>
<name>A0A495K7T3_WILMA</name>
<evidence type="ECO:0000256" key="1">
    <source>
        <dbReference type="PROSITE-ProRule" id="PRU00023"/>
    </source>
</evidence>
<dbReference type="PROSITE" id="PS50088">
    <property type="entry name" value="ANK_REPEAT"/>
    <property type="match status" value="1"/>
</dbReference>
<reference evidence="2 3" key="1">
    <citation type="submission" date="2018-10" db="EMBL/GenBank/DDBJ databases">
        <title>Sequencing the genomes of 1000 actinobacteria strains.</title>
        <authorList>
            <person name="Klenk H.-P."/>
        </authorList>
    </citation>
    <scope>NUCLEOTIDE SEQUENCE [LARGE SCALE GENOMIC DNA]</scope>
    <source>
        <strain evidence="2 3">DSM 44343</strain>
    </source>
</reference>
<proteinExistence type="predicted"/>
<dbReference type="Pfam" id="PF00023">
    <property type="entry name" value="Ank"/>
    <property type="match status" value="1"/>
</dbReference>
<accession>A0A495K7T3</accession>
<sequence length="230" mass="25365">MESDRGDDNLEDVVPQVVNWNAVCDPAEGITSKDRDRIADLAYRGRWKDLIVAIDSVEPYDVHAGVNSTRLGSKSNFTPLHQAAWAGNAEACSALIERGAWRTVQSSDGKRPIDVAVERGHVALERILTPQPIYSPGGEAIEQLQRGLDFVLNAELLRWRKFPLHYPQVGVLTEIAELSLWVGVPGMYGGFRITLERGPSLHVDASSRMGGSELYRVNLSGIDFLGHEGY</sequence>
<dbReference type="EMBL" id="RBKV01000001">
    <property type="protein sequence ID" value="RKR96624.1"/>
    <property type="molecule type" value="Genomic_DNA"/>
</dbReference>
<dbReference type="InterPro" id="IPR002110">
    <property type="entry name" value="Ankyrin_rpt"/>
</dbReference>
<organism evidence="2 3">
    <name type="scientific">Williamsia marianensis</name>
    <dbReference type="NCBI Taxonomy" id="85044"/>
    <lineage>
        <taxon>Bacteria</taxon>
        <taxon>Bacillati</taxon>
        <taxon>Actinomycetota</taxon>
        <taxon>Actinomycetes</taxon>
        <taxon>Mycobacteriales</taxon>
        <taxon>Nocardiaceae</taxon>
        <taxon>Williamsia</taxon>
    </lineage>
</organism>
<dbReference type="AlphaFoldDB" id="A0A495K7T3"/>
<dbReference type="Gene3D" id="1.25.40.20">
    <property type="entry name" value="Ankyrin repeat-containing domain"/>
    <property type="match status" value="1"/>
</dbReference>
<evidence type="ECO:0000313" key="2">
    <source>
        <dbReference type="EMBL" id="RKR96624.1"/>
    </source>
</evidence>
<dbReference type="RefSeq" id="WP_062795541.1">
    <property type="nucleotide sequence ID" value="NZ_CBCRXS010000003.1"/>
</dbReference>
<dbReference type="InterPro" id="IPR036770">
    <property type="entry name" value="Ankyrin_rpt-contain_sf"/>
</dbReference>
<gene>
    <name evidence="2" type="ORF">DFJ75_3477</name>
</gene>
<dbReference type="OrthoDB" id="1551450at2"/>